<proteinExistence type="inferred from homology"/>
<dbReference type="FunFam" id="1.10.405.10:FF:000003">
    <property type="entry name" value="Rab proteins geranylgeranyltransferase component A"/>
    <property type="match status" value="1"/>
</dbReference>
<evidence type="ECO:0008006" key="8">
    <source>
        <dbReference type="Google" id="ProtNLM"/>
    </source>
</evidence>
<dbReference type="SUPFAM" id="SSF51905">
    <property type="entry name" value="FAD/NAD(P)-binding domain"/>
    <property type="match status" value="1"/>
</dbReference>
<dbReference type="PRINTS" id="PR00893">
    <property type="entry name" value="RABESCORT"/>
</dbReference>
<feature type="region of interest" description="Disordered" evidence="5">
    <location>
        <begin position="1"/>
        <end position="56"/>
    </location>
</feature>
<accession>A0A9P6FZU6</accession>
<dbReference type="GO" id="GO:0005096">
    <property type="term" value="F:GTPase activator activity"/>
    <property type="evidence" value="ECO:0007669"/>
    <property type="project" value="UniProtKB-KW"/>
</dbReference>
<dbReference type="Gene3D" id="3.50.50.60">
    <property type="entry name" value="FAD/NAD(P)-binding domain"/>
    <property type="match status" value="2"/>
</dbReference>
<dbReference type="SUPFAM" id="SSF54373">
    <property type="entry name" value="FAD-linked reductases, C-terminal domain"/>
    <property type="match status" value="1"/>
</dbReference>
<evidence type="ECO:0000256" key="3">
    <source>
        <dbReference type="ARBA" id="ARBA00022468"/>
    </source>
</evidence>
<dbReference type="PANTHER" id="PTHR11787:SF4">
    <property type="entry name" value="CHM, RAB ESCORT PROTEIN 1"/>
    <property type="match status" value="1"/>
</dbReference>
<dbReference type="GO" id="GO:0005634">
    <property type="term" value="C:nucleus"/>
    <property type="evidence" value="ECO:0007669"/>
    <property type="project" value="TreeGrafter"/>
</dbReference>
<keyword evidence="7" id="KW-1185">Reference proteome</keyword>
<dbReference type="InterPro" id="IPR001738">
    <property type="entry name" value="Rab_escort"/>
</dbReference>
<dbReference type="AlphaFoldDB" id="A0A9P6FZU6"/>
<feature type="region of interest" description="Disordered" evidence="5">
    <location>
        <begin position="659"/>
        <end position="684"/>
    </location>
</feature>
<evidence type="ECO:0000256" key="2">
    <source>
        <dbReference type="ARBA" id="ARBA00005593"/>
    </source>
</evidence>
<dbReference type="InterPro" id="IPR036188">
    <property type="entry name" value="FAD/NAD-bd_sf"/>
</dbReference>
<feature type="compositionally biased region" description="Polar residues" evidence="5">
    <location>
        <begin position="627"/>
        <end position="636"/>
    </location>
</feature>
<dbReference type="OrthoDB" id="9446342at2759"/>
<name>A0A9P6FZU6_9FUNG</name>
<dbReference type="GO" id="GO:0016192">
    <property type="term" value="P:vesicle-mediated transport"/>
    <property type="evidence" value="ECO:0007669"/>
    <property type="project" value="TreeGrafter"/>
</dbReference>
<dbReference type="PANTHER" id="PTHR11787">
    <property type="entry name" value="RAB GDP-DISSOCIATION INHIBITOR"/>
    <property type="match status" value="1"/>
</dbReference>
<dbReference type="GO" id="GO:0005968">
    <property type="term" value="C:Rab-protein geranylgeranyltransferase complex"/>
    <property type="evidence" value="ECO:0007669"/>
    <property type="project" value="InterPro"/>
</dbReference>
<evidence type="ECO:0000256" key="1">
    <source>
        <dbReference type="ARBA" id="ARBA00004496"/>
    </source>
</evidence>
<evidence type="ECO:0000256" key="5">
    <source>
        <dbReference type="SAM" id="MobiDB-lite"/>
    </source>
</evidence>
<comment type="subcellular location">
    <subcellularLocation>
        <location evidence="1">Cytoplasm</location>
    </subcellularLocation>
</comment>
<dbReference type="PRINTS" id="PR00891">
    <property type="entry name" value="RABGDIREP"/>
</dbReference>
<gene>
    <name evidence="6" type="ORF">BGW38_004857</name>
</gene>
<dbReference type="GO" id="GO:0005092">
    <property type="term" value="F:GDP-dissociation inhibitor activity"/>
    <property type="evidence" value="ECO:0007669"/>
    <property type="project" value="InterPro"/>
</dbReference>
<feature type="region of interest" description="Disordered" evidence="5">
    <location>
        <begin position="610"/>
        <end position="638"/>
    </location>
</feature>
<dbReference type="PIRSF" id="PIRSF016550">
    <property type="entry name" value="Rab_ger_ger_transf_A_euk"/>
    <property type="match status" value="1"/>
</dbReference>
<feature type="compositionally biased region" description="Polar residues" evidence="5">
    <location>
        <begin position="674"/>
        <end position="684"/>
    </location>
</feature>
<keyword evidence="4" id="KW-0963">Cytoplasm</keyword>
<feature type="compositionally biased region" description="Low complexity" evidence="5">
    <location>
        <begin position="1"/>
        <end position="30"/>
    </location>
</feature>
<comment type="caution">
    <text evidence="6">The sequence shown here is derived from an EMBL/GenBank/DDBJ whole genome shotgun (WGS) entry which is preliminary data.</text>
</comment>
<comment type="similarity">
    <text evidence="2">Belongs to the Rab GDI family.</text>
</comment>
<dbReference type="GO" id="GO:0006886">
    <property type="term" value="P:intracellular protein transport"/>
    <property type="evidence" value="ECO:0007669"/>
    <property type="project" value="InterPro"/>
</dbReference>
<organism evidence="6 7">
    <name type="scientific">Lunasporangiospora selenospora</name>
    <dbReference type="NCBI Taxonomy" id="979761"/>
    <lineage>
        <taxon>Eukaryota</taxon>
        <taxon>Fungi</taxon>
        <taxon>Fungi incertae sedis</taxon>
        <taxon>Mucoromycota</taxon>
        <taxon>Mortierellomycotina</taxon>
        <taxon>Mortierellomycetes</taxon>
        <taxon>Mortierellales</taxon>
        <taxon>Mortierellaceae</taxon>
        <taxon>Lunasporangiospora</taxon>
    </lineage>
</organism>
<evidence type="ECO:0000256" key="4">
    <source>
        <dbReference type="ARBA" id="ARBA00022490"/>
    </source>
</evidence>
<dbReference type="Proteomes" id="UP000780801">
    <property type="component" value="Unassembled WGS sequence"/>
</dbReference>
<dbReference type="GO" id="GO:0005829">
    <property type="term" value="C:cytosol"/>
    <property type="evidence" value="ECO:0007669"/>
    <property type="project" value="TreeGrafter"/>
</dbReference>
<dbReference type="Gene3D" id="1.10.405.10">
    <property type="entry name" value="Guanine Nucleotide Dissociation Inhibitor, domain 1"/>
    <property type="match status" value="1"/>
</dbReference>
<sequence>MCSPSPQQQQIPSSQPLSSHLSRRPSSTSQQRLPLKDHPLPVPIPRKPKTPNTKKPVRYSFSFMADTESLESTLFDAIILGTGFTQTIVAAALARAGKSVLHLDENDYYGGASGAFAFRDLLLWADKVVSASSVTAANDTANLDKIDFERLMSRAYSHLEIQIYKSEQQTGRVIDLESFLAGLPAQADSDDRVKQVEQHILDNYSTHVTPAGDASAVALSKEVKEAIRTIAGWAVRGSKATAANFSKSVSVSQIQALEELFKASRKYNFDLAPKLLYSRGPLTNLLISSGIGKYLEFKLLERTAVYESTTDKVEMMPTSKEDVFVSKALSLKEKRQLMKFLQFAVDYENQTSVWEDYKDAPFIQFVQSAFGLRDKVLTAVVYAIGFDGNDEATTTEGLKSVKVYLQSLGRYGNSAYLCPLYGVGSELAQAFCRVAAVYGGIYMLQHGLENHIVNKDSNQWQSVVDQTGKKLQAKQLICSREYLSKDMDNYIEARTLNRSYVSHAILVTDRSAFGETMLCKTLFPMGSLVLNPGETPVRKNEHTISVLQLCAGTMSCPSDRFILYVWVESDSEDETAKEELTAAIRKLVHIPGDPHSLKAPAAAVSTLVEDKKSLAQSTEPNKAEATAESQQPSRMSLDQELDMEQIRQEILQAEKRLFEEADSTPVPSRPSTPGPNSTKSISKMFQKSKSAASLLTTPVTVPVAQFSLFYKRTTSWPRVPYPIGSEKLQPLPENVTVARLIFEQLCPDAEFLPPTPEPEDHGSAY</sequence>
<dbReference type="EMBL" id="JAABOA010000309">
    <property type="protein sequence ID" value="KAF9584872.1"/>
    <property type="molecule type" value="Genomic_DNA"/>
</dbReference>
<dbReference type="GO" id="GO:0007264">
    <property type="term" value="P:small GTPase-mediated signal transduction"/>
    <property type="evidence" value="ECO:0007669"/>
    <property type="project" value="InterPro"/>
</dbReference>
<protein>
    <recommendedName>
        <fullName evidence="8">Rab proteins geranylgeranyltransferase component A</fullName>
    </recommendedName>
</protein>
<evidence type="ECO:0000313" key="7">
    <source>
        <dbReference type="Proteomes" id="UP000780801"/>
    </source>
</evidence>
<dbReference type="Gene3D" id="3.30.519.10">
    <property type="entry name" value="Guanine Nucleotide Dissociation Inhibitor, domain 2"/>
    <property type="match status" value="1"/>
</dbReference>
<reference evidence="6" key="1">
    <citation type="journal article" date="2020" name="Fungal Divers.">
        <title>Resolving the Mortierellaceae phylogeny through synthesis of multi-gene phylogenetics and phylogenomics.</title>
        <authorList>
            <person name="Vandepol N."/>
            <person name="Liber J."/>
            <person name="Desiro A."/>
            <person name="Na H."/>
            <person name="Kennedy M."/>
            <person name="Barry K."/>
            <person name="Grigoriev I.V."/>
            <person name="Miller A.N."/>
            <person name="O'Donnell K."/>
            <person name="Stajich J.E."/>
            <person name="Bonito G."/>
        </authorList>
    </citation>
    <scope>NUCLEOTIDE SEQUENCE</scope>
    <source>
        <strain evidence="6">KOD1015</strain>
    </source>
</reference>
<keyword evidence="3" id="KW-0343">GTPase activation</keyword>
<dbReference type="Pfam" id="PF00996">
    <property type="entry name" value="GDI"/>
    <property type="match status" value="2"/>
</dbReference>
<dbReference type="InterPro" id="IPR018203">
    <property type="entry name" value="GDP_dissociation_inhibitor"/>
</dbReference>
<evidence type="ECO:0000313" key="6">
    <source>
        <dbReference type="EMBL" id="KAF9584872.1"/>
    </source>
</evidence>